<gene>
    <name evidence="2" type="ORF">GFC01_03690</name>
</gene>
<keyword evidence="2" id="KW-0808">Transferase</keyword>
<dbReference type="EMBL" id="WHYR01000007">
    <property type="protein sequence ID" value="MQL51379.1"/>
    <property type="molecule type" value="Genomic_DNA"/>
</dbReference>
<dbReference type="PANTHER" id="PTHR43852">
    <property type="entry name" value="NUCLEOTIDYLTRANSFERASE"/>
    <property type="match status" value="1"/>
</dbReference>
<dbReference type="OrthoDB" id="9803106at2"/>
<keyword evidence="3" id="KW-1185">Reference proteome</keyword>
<proteinExistence type="predicted"/>
<sequence length="127" mass="15256">MVTSEEIARVRRFLWEREEKRRQIREQARYRVLARLKEALKVVAPFFPVERVYLYGSMLTGRWRPDSDLDLAVEGNLSGTDLFNLWAELDRRFEQDIDLREITRLPFKDKIKREGIVLYERKNPPSS</sequence>
<evidence type="ECO:0000259" key="1">
    <source>
        <dbReference type="Pfam" id="PF18765"/>
    </source>
</evidence>
<dbReference type="Pfam" id="PF18765">
    <property type="entry name" value="Polbeta"/>
    <property type="match status" value="1"/>
</dbReference>
<dbReference type="PANTHER" id="PTHR43852:SF2">
    <property type="entry name" value="PROTEIN ADENYLYLTRANSFERASE MNTA"/>
    <property type="match status" value="1"/>
</dbReference>
<organism evidence="2 3">
    <name type="scientific">Desulfofundulus thermobenzoicus</name>
    <dbReference type="NCBI Taxonomy" id="29376"/>
    <lineage>
        <taxon>Bacteria</taxon>
        <taxon>Bacillati</taxon>
        <taxon>Bacillota</taxon>
        <taxon>Clostridia</taxon>
        <taxon>Eubacteriales</taxon>
        <taxon>Peptococcaceae</taxon>
        <taxon>Desulfofundulus</taxon>
    </lineage>
</organism>
<dbReference type="InterPro" id="IPR043519">
    <property type="entry name" value="NT_sf"/>
</dbReference>
<dbReference type="PIRSF" id="PIRSF020217">
    <property type="entry name" value="UCP020217"/>
    <property type="match status" value="1"/>
</dbReference>
<dbReference type="Proteomes" id="UP000441717">
    <property type="component" value="Unassembled WGS sequence"/>
</dbReference>
<dbReference type="SUPFAM" id="SSF81301">
    <property type="entry name" value="Nucleotidyltransferase"/>
    <property type="match status" value="1"/>
</dbReference>
<feature type="domain" description="Polymerase beta nucleotidyltransferase" evidence="1">
    <location>
        <begin position="48"/>
        <end position="122"/>
    </location>
</feature>
<evidence type="ECO:0000313" key="3">
    <source>
        <dbReference type="Proteomes" id="UP000441717"/>
    </source>
</evidence>
<comment type="caution">
    <text evidence="2">The sequence shown here is derived from an EMBL/GenBank/DDBJ whole genome shotgun (WGS) entry which is preliminary data.</text>
</comment>
<dbReference type="AlphaFoldDB" id="A0A6N7IP59"/>
<accession>A0A6N7IP59</accession>
<dbReference type="Gene3D" id="3.30.460.10">
    <property type="entry name" value="Beta Polymerase, domain 2"/>
    <property type="match status" value="1"/>
</dbReference>
<reference evidence="2 3" key="1">
    <citation type="submission" date="2019-10" db="EMBL/GenBank/DDBJ databases">
        <title>Comparative genomics of sulfur disproportionating microorganisms.</title>
        <authorList>
            <person name="Ward L.M."/>
            <person name="Bertran E."/>
            <person name="Johnston D."/>
        </authorList>
    </citation>
    <scope>NUCLEOTIDE SEQUENCE [LARGE SCALE GENOMIC DNA]</scope>
    <source>
        <strain evidence="2 3">DSM 14055</strain>
    </source>
</reference>
<dbReference type="InterPro" id="IPR052930">
    <property type="entry name" value="TA_antitoxin_MntA"/>
</dbReference>
<protein>
    <submittedName>
        <fullName evidence="2">Nucleotidyltransferase domain-containing protein</fullName>
    </submittedName>
</protein>
<dbReference type="CDD" id="cd05403">
    <property type="entry name" value="NT_KNTase_like"/>
    <property type="match status" value="1"/>
</dbReference>
<dbReference type="InterPro" id="IPR041633">
    <property type="entry name" value="Polbeta"/>
</dbReference>
<dbReference type="InterPro" id="IPR024700">
    <property type="entry name" value="UCP020217"/>
</dbReference>
<dbReference type="RefSeq" id="WP_152945310.1">
    <property type="nucleotide sequence ID" value="NZ_WHYR01000007.1"/>
</dbReference>
<evidence type="ECO:0000313" key="2">
    <source>
        <dbReference type="EMBL" id="MQL51379.1"/>
    </source>
</evidence>
<dbReference type="GO" id="GO:0016740">
    <property type="term" value="F:transferase activity"/>
    <property type="evidence" value="ECO:0007669"/>
    <property type="project" value="UniProtKB-KW"/>
</dbReference>
<name>A0A6N7IP59_9FIRM</name>